<keyword evidence="4 6" id="KW-0175">Coiled coil</keyword>
<gene>
    <name evidence="8" type="ORF">ZIOFF_033456</name>
</gene>
<keyword evidence="9" id="KW-1185">Reference proteome</keyword>
<keyword evidence="3" id="KW-0221">Differentiation</keyword>
<accession>A0A8J5GK04</accession>
<dbReference type="GO" id="GO:0009908">
    <property type="term" value="P:flower development"/>
    <property type="evidence" value="ECO:0007669"/>
    <property type="project" value="UniProtKB-KW"/>
</dbReference>
<evidence type="ECO:0000256" key="3">
    <source>
        <dbReference type="ARBA" id="ARBA00022782"/>
    </source>
</evidence>
<dbReference type="InterPro" id="IPR040353">
    <property type="entry name" value="FLX/FLX-like"/>
</dbReference>
<evidence type="ECO:0000256" key="7">
    <source>
        <dbReference type="SAM" id="MobiDB-lite"/>
    </source>
</evidence>
<dbReference type="PANTHER" id="PTHR33405:SF18">
    <property type="entry name" value="PROTEIN FLX-LIKE 4"/>
    <property type="match status" value="1"/>
</dbReference>
<evidence type="ECO:0000256" key="5">
    <source>
        <dbReference type="ARBA" id="ARBA00023089"/>
    </source>
</evidence>
<evidence type="ECO:0000256" key="2">
    <source>
        <dbReference type="ARBA" id="ARBA00022473"/>
    </source>
</evidence>
<evidence type="ECO:0000256" key="6">
    <source>
        <dbReference type="SAM" id="Coils"/>
    </source>
</evidence>
<dbReference type="EMBL" id="JACMSC010000009">
    <property type="protein sequence ID" value="KAG6508097.1"/>
    <property type="molecule type" value="Genomic_DNA"/>
</dbReference>
<comment type="similarity">
    <text evidence="1">Belongs to the FLX family.</text>
</comment>
<evidence type="ECO:0000313" key="8">
    <source>
        <dbReference type="EMBL" id="KAG6508097.1"/>
    </source>
</evidence>
<organism evidence="8 9">
    <name type="scientific">Zingiber officinale</name>
    <name type="common">Ginger</name>
    <name type="synonym">Amomum zingiber</name>
    <dbReference type="NCBI Taxonomy" id="94328"/>
    <lineage>
        <taxon>Eukaryota</taxon>
        <taxon>Viridiplantae</taxon>
        <taxon>Streptophyta</taxon>
        <taxon>Embryophyta</taxon>
        <taxon>Tracheophyta</taxon>
        <taxon>Spermatophyta</taxon>
        <taxon>Magnoliopsida</taxon>
        <taxon>Liliopsida</taxon>
        <taxon>Zingiberales</taxon>
        <taxon>Zingiberaceae</taxon>
        <taxon>Zingiber</taxon>
    </lineage>
</organism>
<protein>
    <recommendedName>
        <fullName evidence="10">Protein FLX-like 2</fullName>
    </recommendedName>
</protein>
<proteinExistence type="inferred from homology"/>
<evidence type="ECO:0008006" key="10">
    <source>
        <dbReference type="Google" id="ProtNLM"/>
    </source>
</evidence>
<comment type="caution">
    <text evidence="8">The sequence shown here is derived from an EMBL/GenBank/DDBJ whole genome shotgun (WGS) entry which is preliminary data.</text>
</comment>
<dbReference type="GO" id="GO:0030154">
    <property type="term" value="P:cell differentiation"/>
    <property type="evidence" value="ECO:0007669"/>
    <property type="project" value="UniProtKB-KW"/>
</dbReference>
<evidence type="ECO:0000256" key="1">
    <source>
        <dbReference type="ARBA" id="ARBA00005405"/>
    </source>
</evidence>
<feature type="coiled-coil region" evidence="6">
    <location>
        <begin position="141"/>
        <end position="227"/>
    </location>
</feature>
<dbReference type="PANTHER" id="PTHR33405">
    <property type="entry name" value="PROTEIN FLX-LIKE 2"/>
    <property type="match status" value="1"/>
</dbReference>
<feature type="coiled-coil region" evidence="6">
    <location>
        <begin position="43"/>
        <end position="91"/>
    </location>
</feature>
<name>A0A8J5GK04_ZINOF</name>
<dbReference type="AlphaFoldDB" id="A0A8J5GK04"/>
<evidence type="ECO:0000313" key="9">
    <source>
        <dbReference type="Proteomes" id="UP000734854"/>
    </source>
</evidence>
<reference evidence="8 9" key="1">
    <citation type="submission" date="2020-08" db="EMBL/GenBank/DDBJ databases">
        <title>Plant Genome Project.</title>
        <authorList>
            <person name="Zhang R.-G."/>
        </authorList>
    </citation>
    <scope>NUCLEOTIDE SEQUENCE [LARGE SCALE GENOMIC DNA]</scope>
    <source>
        <tissue evidence="8">Rhizome</tissue>
    </source>
</reference>
<keyword evidence="2" id="KW-0217">Developmental protein</keyword>
<feature type="region of interest" description="Disordered" evidence="7">
    <location>
        <begin position="1"/>
        <end position="39"/>
    </location>
</feature>
<dbReference type="OrthoDB" id="1899348at2759"/>
<dbReference type="Proteomes" id="UP000734854">
    <property type="component" value="Unassembled WGS sequence"/>
</dbReference>
<sequence>MDAHGRIPSAHGGRTIQAPGMMRHGPLPGLGPSDPHIRDPLPLELLEKKVVIQGAEMEKLARENQRLASSNVTMRQELVATQKEMQSLQAHLGNIRSESDIKVRGLLEKLGKMEADIYAGDVLKMEFQQAHSEAQRLFIGNQELTAEMKLVTEELETLSVDTKKLPDLQSELDGLRQEHQKLRTTFEYEKGRNVEQVERMRSMERNLMSMASEIEKLRAEIASAQQRTAPPNAHGHAYPQAANQYGATYPPPQAANQHGGAYPPAAGHALVYAGGYGTGLSYTDAGFDYANSSYYSEAYGRPHTHISGTPAEGIIPYSGTGNLGSMNTYRGP</sequence>
<keyword evidence="5" id="KW-0287">Flowering</keyword>
<evidence type="ECO:0000256" key="4">
    <source>
        <dbReference type="ARBA" id="ARBA00023054"/>
    </source>
</evidence>